<proteinExistence type="predicted"/>
<dbReference type="AlphaFoldDB" id="A0A7G9Z0D0"/>
<protein>
    <submittedName>
        <fullName evidence="1">Uncharacterized protein</fullName>
    </submittedName>
</protein>
<name>A0A7G9Z0D0_9EURY</name>
<sequence>MQTEILESAREYLIENFGNLVSAGEIYFDKRKNTWNVKIIAKTPKGTLPVGEILLDSKGNIIEVPTKETLLNVLKMRLTEEEGIIIKVRAKDLSEITKVIKDIHAL</sequence>
<reference evidence="1" key="1">
    <citation type="submission" date="2020-06" db="EMBL/GenBank/DDBJ databases">
        <title>Unique genomic features of the anaerobic methanotrophic archaea.</title>
        <authorList>
            <person name="Chadwick G.L."/>
            <person name="Skennerton C.T."/>
            <person name="Laso-Perez R."/>
            <person name="Leu A.O."/>
            <person name="Speth D.R."/>
            <person name="Yu H."/>
            <person name="Morgan-Lang C."/>
            <person name="Hatzenpichler R."/>
            <person name="Goudeau D."/>
            <person name="Malmstrom R."/>
            <person name="Brazelton W.J."/>
            <person name="Woyke T."/>
            <person name="Hallam S.J."/>
            <person name="Tyson G.W."/>
            <person name="Wegener G."/>
            <person name="Boetius A."/>
            <person name="Orphan V."/>
        </authorList>
    </citation>
    <scope>NUCLEOTIDE SEQUENCE</scope>
</reference>
<gene>
    <name evidence="1" type="ORF">ONPGGGGH_00012</name>
</gene>
<organism evidence="1">
    <name type="scientific">Candidatus Methanophagaceae archaeon ANME-1 ERB6</name>
    <dbReference type="NCBI Taxonomy" id="2759912"/>
    <lineage>
        <taxon>Archaea</taxon>
        <taxon>Methanobacteriati</taxon>
        <taxon>Methanobacteriota</taxon>
        <taxon>Stenosarchaea group</taxon>
        <taxon>Methanomicrobia</taxon>
        <taxon>Candidatus Methanophagales</taxon>
        <taxon>Candidatus Methanophagaceae</taxon>
    </lineage>
</organism>
<accession>A0A7G9Z0D0</accession>
<dbReference type="EMBL" id="MT631549">
    <property type="protein sequence ID" value="QNO53714.1"/>
    <property type="molecule type" value="Genomic_DNA"/>
</dbReference>
<evidence type="ECO:0000313" key="1">
    <source>
        <dbReference type="EMBL" id="QNO53714.1"/>
    </source>
</evidence>